<dbReference type="EMBL" id="JACEFO010001691">
    <property type="protein sequence ID" value="KAF8720756.1"/>
    <property type="molecule type" value="Genomic_DNA"/>
</dbReference>
<comment type="function">
    <text evidence="4">Repressor of jasmonate responses.</text>
</comment>
<dbReference type="AlphaFoldDB" id="A0A835C8N6"/>
<proteinExistence type="inferred from homology"/>
<dbReference type="Pfam" id="PF09425">
    <property type="entry name" value="Jas_motif"/>
    <property type="match status" value="1"/>
</dbReference>
<feature type="region of interest" description="Disordered" evidence="5">
    <location>
        <begin position="34"/>
        <end position="90"/>
    </location>
</feature>
<comment type="domain">
    <text evidence="4">The jas domain is required for interaction with COI1.</text>
</comment>
<dbReference type="GO" id="GO:0005634">
    <property type="term" value="C:nucleus"/>
    <property type="evidence" value="ECO:0007669"/>
    <property type="project" value="UniProtKB-SubCell"/>
</dbReference>
<dbReference type="GO" id="GO:0009611">
    <property type="term" value="P:response to wounding"/>
    <property type="evidence" value="ECO:0007669"/>
    <property type="project" value="UniProtKB-UniRule"/>
</dbReference>
<accession>A0A835C8N6</accession>
<dbReference type="SMART" id="SM00979">
    <property type="entry name" value="TIFY"/>
    <property type="match status" value="1"/>
</dbReference>
<keyword evidence="3" id="KW-0832">Ubl conjugation</keyword>
<protein>
    <recommendedName>
        <fullName evidence="4">Protein TIFY</fullName>
    </recommendedName>
    <alternativeName>
        <fullName evidence="4">Jasmonate ZIM domain-containing protein</fullName>
    </alternativeName>
</protein>
<dbReference type="GO" id="GO:2000022">
    <property type="term" value="P:regulation of jasmonic acid mediated signaling pathway"/>
    <property type="evidence" value="ECO:0007669"/>
    <property type="project" value="UniProtKB-UniRule"/>
</dbReference>
<organism evidence="7 8">
    <name type="scientific">Digitaria exilis</name>
    <dbReference type="NCBI Taxonomy" id="1010633"/>
    <lineage>
        <taxon>Eukaryota</taxon>
        <taxon>Viridiplantae</taxon>
        <taxon>Streptophyta</taxon>
        <taxon>Embryophyta</taxon>
        <taxon>Tracheophyta</taxon>
        <taxon>Spermatophyta</taxon>
        <taxon>Magnoliopsida</taxon>
        <taxon>Liliopsida</taxon>
        <taxon>Poales</taxon>
        <taxon>Poaceae</taxon>
        <taxon>PACMAD clade</taxon>
        <taxon>Panicoideae</taxon>
        <taxon>Panicodae</taxon>
        <taxon>Paniceae</taxon>
        <taxon>Anthephorinae</taxon>
        <taxon>Digitaria</taxon>
    </lineage>
</organism>
<dbReference type="PANTHER" id="PTHR33077">
    <property type="entry name" value="PROTEIN TIFY 4A-RELATED-RELATED"/>
    <property type="match status" value="1"/>
</dbReference>
<dbReference type="OrthoDB" id="694307at2759"/>
<evidence type="ECO:0000259" key="6">
    <source>
        <dbReference type="PROSITE" id="PS51320"/>
    </source>
</evidence>
<evidence type="ECO:0000256" key="3">
    <source>
        <dbReference type="ARBA" id="ARBA00022843"/>
    </source>
</evidence>
<dbReference type="Proteomes" id="UP000636709">
    <property type="component" value="Unassembled WGS sequence"/>
</dbReference>
<reference evidence="7" key="1">
    <citation type="submission" date="2020-07" db="EMBL/GenBank/DDBJ databases">
        <title>Genome sequence and genetic diversity analysis of an under-domesticated orphan crop, white fonio (Digitaria exilis).</title>
        <authorList>
            <person name="Bennetzen J.L."/>
            <person name="Chen S."/>
            <person name="Ma X."/>
            <person name="Wang X."/>
            <person name="Yssel A.E.J."/>
            <person name="Chaluvadi S.R."/>
            <person name="Johnson M."/>
            <person name="Gangashetty P."/>
            <person name="Hamidou F."/>
            <person name="Sanogo M.D."/>
            <person name="Zwaenepoel A."/>
            <person name="Wallace J."/>
            <person name="Van De Peer Y."/>
            <person name="Van Deynze A."/>
        </authorList>
    </citation>
    <scope>NUCLEOTIDE SEQUENCE</scope>
    <source>
        <tissue evidence="7">Leaves</tissue>
    </source>
</reference>
<dbReference type="InterPro" id="IPR040390">
    <property type="entry name" value="TIFY/JAZ"/>
</dbReference>
<dbReference type="GO" id="GO:0031347">
    <property type="term" value="P:regulation of defense response"/>
    <property type="evidence" value="ECO:0007669"/>
    <property type="project" value="UniProtKB-UniRule"/>
</dbReference>
<keyword evidence="2 4" id="KW-1184">Jasmonic acid signaling pathway</keyword>
<feature type="domain" description="Tify" evidence="6">
    <location>
        <begin position="153"/>
        <end position="188"/>
    </location>
</feature>
<evidence type="ECO:0000256" key="1">
    <source>
        <dbReference type="ARBA" id="ARBA00008614"/>
    </source>
</evidence>
<dbReference type="InterPro" id="IPR018467">
    <property type="entry name" value="CCT_CS"/>
</dbReference>
<dbReference type="Pfam" id="PF06200">
    <property type="entry name" value="tify"/>
    <property type="match status" value="1"/>
</dbReference>
<name>A0A835C8N6_9POAL</name>
<keyword evidence="4" id="KW-0539">Nucleus</keyword>
<comment type="subcellular location">
    <subcellularLocation>
        <location evidence="4">Nucleus</location>
    </subcellularLocation>
</comment>
<keyword evidence="8" id="KW-1185">Reference proteome</keyword>
<dbReference type="PANTHER" id="PTHR33077:SF121">
    <property type="entry name" value="PROTEIN TIFY"/>
    <property type="match status" value="1"/>
</dbReference>
<evidence type="ECO:0000256" key="2">
    <source>
        <dbReference type="ARBA" id="ARBA00022819"/>
    </source>
</evidence>
<comment type="caution">
    <text evidence="7">The sequence shown here is derived from an EMBL/GenBank/DDBJ whole genome shotgun (WGS) entry which is preliminary data.</text>
</comment>
<dbReference type="PROSITE" id="PS51320">
    <property type="entry name" value="TIFY"/>
    <property type="match status" value="1"/>
</dbReference>
<dbReference type="InterPro" id="IPR010399">
    <property type="entry name" value="Tify_dom"/>
</dbReference>
<sequence length="241" mass="24831">MAAGCSRRLSKLPTADSISASCMAMAVEGEYVPSGGLRGESIPRQGEEPRRLRPKQALSLSLPQRDRAAARSNKASTGRSRMAAAAGSVQHQASRGGARFAAACGVLSRYVKATERATAAMAVAVAEARPPAVVVLPLMPGADVSSSTHEEAGPAPAAQLTISYGGRVVVVDGVPAEKAAELVRLAAAQSAAANDLPVARKASLQRFMEKRRVRAAARAAPYSRPVDAAAASLPDNLELAL</sequence>
<gene>
    <name evidence="7" type="ORF">HU200_023666</name>
</gene>
<evidence type="ECO:0000313" key="7">
    <source>
        <dbReference type="EMBL" id="KAF8720756.1"/>
    </source>
</evidence>
<evidence type="ECO:0000313" key="8">
    <source>
        <dbReference type="Proteomes" id="UP000636709"/>
    </source>
</evidence>
<evidence type="ECO:0000256" key="5">
    <source>
        <dbReference type="SAM" id="MobiDB-lite"/>
    </source>
</evidence>
<evidence type="ECO:0000256" key="4">
    <source>
        <dbReference type="RuleBase" id="RU369065"/>
    </source>
</evidence>
<comment type="similarity">
    <text evidence="1 4">Belongs to the TIFY/JAZ family.</text>
</comment>